<organism evidence="4 5">
    <name type="scientific">Acinetobacter phage vB_AbaM_ME3</name>
    <dbReference type="NCBI Taxonomy" id="1837876"/>
    <lineage>
        <taxon>Viruses</taxon>
        <taxon>Duplodnaviria</taxon>
        <taxon>Heunggongvirae</taxon>
        <taxon>Uroviricota</taxon>
        <taxon>Caudoviricetes</taxon>
        <taxon>Metrivirus</taxon>
        <taxon>Metrivirus ME3</taxon>
    </lineage>
</organism>
<keyword evidence="2" id="KW-0378">Hydrolase</keyword>
<dbReference type="OrthoDB" id="26754at10239"/>
<dbReference type="InterPro" id="IPR000086">
    <property type="entry name" value="NUDIX_hydrolase_dom"/>
</dbReference>
<dbReference type="EMBL" id="KU935715">
    <property type="protein sequence ID" value="AND75375.1"/>
    <property type="molecule type" value="Genomic_DNA"/>
</dbReference>
<dbReference type="Proteomes" id="UP000225947">
    <property type="component" value="Segment"/>
</dbReference>
<dbReference type="Gene3D" id="3.90.79.10">
    <property type="entry name" value="Nucleoside Triphosphate Pyrophosphohydrolase"/>
    <property type="match status" value="1"/>
</dbReference>
<dbReference type="SUPFAM" id="SSF55811">
    <property type="entry name" value="Nudix"/>
    <property type="match status" value="1"/>
</dbReference>
<dbReference type="PANTHER" id="PTHR43046">
    <property type="entry name" value="GDP-MANNOSE MANNOSYL HYDROLASE"/>
    <property type="match status" value="1"/>
</dbReference>
<dbReference type="CDD" id="cd02883">
    <property type="entry name" value="NUDIX_Hydrolase"/>
    <property type="match status" value="1"/>
</dbReference>
<reference evidence="5" key="1">
    <citation type="submission" date="2016-03" db="EMBL/GenBank/DDBJ databases">
        <title>Characterization of Acinetobacter baumannii phage vB_AbaM_ME3.</title>
        <authorList>
            <person name="Buttimer C.T.H."/>
            <person name="Elbreki M."/>
            <person name="Coffey A."/>
        </authorList>
    </citation>
    <scope>NUCLEOTIDE SEQUENCE [LARGE SCALE GENOMIC DNA]</scope>
</reference>
<sequence>MKDLKQAILLLYPDPETGSKVLSVSRKDNHNLLGLPGGKAEEEETLIQGLVREVREEVGIELDPTKLMFLFQDWDGEYDTLTYVYDGVVKDLPKLPFVNKEGAKVEYVTPEQLTNPSSSPFSEYNLKMFKRFIDDPDFISFHKRIR</sequence>
<dbReference type="Pfam" id="PF00293">
    <property type="entry name" value="NUDIX"/>
    <property type="match status" value="1"/>
</dbReference>
<evidence type="ECO:0000313" key="5">
    <source>
        <dbReference type="Proteomes" id="UP000225947"/>
    </source>
</evidence>
<evidence type="ECO:0000256" key="2">
    <source>
        <dbReference type="ARBA" id="ARBA00022801"/>
    </source>
</evidence>
<evidence type="ECO:0000259" key="3">
    <source>
        <dbReference type="PROSITE" id="PS51462"/>
    </source>
</evidence>
<name>A0A172Q0K9_9CAUD</name>
<protein>
    <submittedName>
        <fullName evidence="4">Putative ADP-ribose pyrophosphatase protein</fullName>
    </submittedName>
</protein>
<evidence type="ECO:0000313" key="4">
    <source>
        <dbReference type="EMBL" id="AND75375.1"/>
    </source>
</evidence>
<feature type="domain" description="Nudix hydrolase" evidence="3">
    <location>
        <begin position="1"/>
        <end position="134"/>
    </location>
</feature>
<gene>
    <name evidence="4" type="ORF">ME3_214</name>
</gene>
<proteinExistence type="predicted"/>
<keyword evidence="5" id="KW-1185">Reference proteome</keyword>
<comment type="cofactor">
    <cofactor evidence="1">
        <name>Mg(2+)</name>
        <dbReference type="ChEBI" id="CHEBI:18420"/>
    </cofactor>
</comment>
<dbReference type="SMR" id="A0A172Q0K9"/>
<dbReference type="PANTHER" id="PTHR43046:SF14">
    <property type="entry name" value="MUTT_NUDIX FAMILY PROTEIN"/>
    <property type="match status" value="1"/>
</dbReference>
<dbReference type="InterPro" id="IPR015797">
    <property type="entry name" value="NUDIX_hydrolase-like_dom_sf"/>
</dbReference>
<dbReference type="InterPro" id="IPR020084">
    <property type="entry name" value="NUDIX_hydrolase_CS"/>
</dbReference>
<dbReference type="GO" id="GO:0016787">
    <property type="term" value="F:hydrolase activity"/>
    <property type="evidence" value="ECO:0007669"/>
    <property type="project" value="UniProtKB-KW"/>
</dbReference>
<dbReference type="PROSITE" id="PS00893">
    <property type="entry name" value="NUDIX_BOX"/>
    <property type="match status" value="1"/>
</dbReference>
<dbReference type="PROSITE" id="PS51462">
    <property type="entry name" value="NUDIX"/>
    <property type="match status" value="1"/>
</dbReference>
<evidence type="ECO:0000256" key="1">
    <source>
        <dbReference type="ARBA" id="ARBA00001946"/>
    </source>
</evidence>
<accession>A0A172Q0K9</accession>